<proteinExistence type="predicted"/>
<sequence>MVQDFQLYEKKFKALANQM</sequence>
<reference evidence="1 2" key="1">
    <citation type="submission" date="2016-08" db="EMBL/GenBank/DDBJ databases">
        <authorList>
            <person name="Loux V."/>
            <person name="Rue O."/>
        </authorList>
    </citation>
    <scope>NUCLEOTIDE SEQUENCE [LARGE SCALE GENOMIC DNA]</scope>
    <source>
        <strain evidence="1 2">WSBC_10311</strain>
    </source>
</reference>
<name>A0AB37Z1X3_9BACI</name>
<dbReference type="EMBL" id="FMBG01000025">
    <property type="protein sequence ID" value="SCC68927.1"/>
    <property type="molecule type" value="Genomic_DNA"/>
</dbReference>
<organism evidence="1 2">
    <name type="scientific">Bacillus wiedmannii</name>
    <dbReference type="NCBI Taxonomy" id="1890302"/>
    <lineage>
        <taxon>Bacteria</taxon>
        <taxon>Bacillati</taxon>
        <taxon>Bacillota</taxon>
        <taxon>Bacilli</taxon>
        <taxon>Bacillales</taxon>
        <taxon>Bacillaceae</taxon>
        <taxon>Bacillus</taxon>
        <taxon>Bacillus cereus group</taxon>
    </lineage>
</organism>
<protein>
    <submittedName>
        <fullName evidence="1">Uncharacterized protein</fullName>
    </submittedName>
</protein>
<dbReference type="Proteomes" id="UP000195728">
    <property type="component" value="Unassembled WGS sequence"/>
</dbReference>
<accession>A0AB37Z1X3</accession>
<comment type="caution">
    <text evidence="1">The sequence shown here is derived from an EMBL/GenBank/DDBJ whole genome shotgun (WGS) entry which is preliminary data.</text>
</comment>
<evidence type="ECO:0000313" key="2">
    <source>
        <dbReference type="Proteomes" id="UP000195728"/>
    </source>
</evidence>
<gene>
    <name evidence="1" type="ORF">BC10311_06213</name>
</gene>
<evidence type="ECO:0000313" key="1">
    <source>
        <dbReference type="EMBL" id="SCC68927.1"/>
    </source>
</evidence>
<dbReference type="AlphaFoldDB" id="A0AB37Z1X3"/>